<dbReference type="Proteomes" id="UP000793456">
    <property type="component" value="Chromosome IX"/>
</dbReference>
<evidence type="ECO:0000313" key="1">
    <source>
        <dbReference type="EMBL" id="TMS15203.1"/>
    </source>
</evidence>
<keyword evidence="2" id="KW-1185">Reference proteome</keyword>
<evidence type="ECO:0000313" key="2">
    <source>
        <dbReference type="Proteomes" id="UP000793456"/>
    </source>
</evidence>
<organism evidence="1 2">
    <name type="scientific">Larimichthys crocea</name>
    <name type="common">Large yellow croaker</name>
    <name type="synonym">Pseudosciaena crocea</name>
    <dbReference type="NCBI Taxonomy" id="215358"/>
    <lineage>
        <taxon>Eukaryota</taxon>
        <taxon>Metazoa</taxon>
        <taxon>Chordata</taxon>
        <taxon>Craniata</taxon>
        <taxon>Vertebrata</taxon>
        <taxon>Euteleostomi</taxon>
        <taxon>Actinopterygii</taxon>
        <taxon>Neopterygii</taxon>
        <taxon>Teleostei</taxon>
        <taxon>Neoteleostei</taxon>
        <taxon>Acanthomorphata</taxon>
        <taxon>Eupercaria</taxon>
        <taxon>Sciaenidae</taxon>
        <taxon>Larimichthys</taxon>
    </lineage>
</organism>
<sequence>MPRVTWLPWRPNTDTHSPPPTASRHTHKYPIRLTRPTGPATTTIHPKHTPPHTDMGMQVRRGVKDATWTHLRSTDLGRHWQEGPLVVVESEAGERGRIPQRFQPCRV</sequence>
<name>A0ACD3R939_LARCR</name>
<comment type="caution">
    <text evidence="1">The sequence shown here is derived from an EMBL/GenBank/DDBJ whole genome shotgun (WGS) entry which is preliminary data.</text>
</comment>
<gene>
    <name evidence="1" type="ORF">E3U43_021665</name>
</gene>
<reference evidence="1" key="1">
    <citation type="submission" date="2018-11" db="EMBL/GenBank/DDBJ databases">
        <title>The sequence and de novo assembly of Larimichthys crocea genome using PacBio and Hi-C technologies.</title>
        <authorList>
            <person name="Xu P."/>
            <person name="Chen B."/>
            <person name="Zhou Z."/>
            <person name="Ke Q."/>
            <person name="Wu Y."/>
            <person name="Bai H."/>
            <person name="Pu F."/>
        </authorList>
    </citation>
    <scope>NUCLEOTIDE SEQUENCE</scope>
    <source>
        <tissue evidence="1">Muscle</tissue>
    </source>
</reference>
<accession>A0ACD3R939</accession>
<protein>
    <submittedName>
        <fullName evidence="1">Uncharacterized protein</fullName>
    </submittedName>
</protein>
<dbReference type="EMBL" id="CM011682">
    <property type="protein sequence ID" value="TMS15203.1"/>
    <property type="molecule type" value="Genomic_DNA"/>
</dbReference>
<proteinExistence type="predicted"/>